<evidence type="ECO:0000313" key="6">
    <source>
        <dbReference type="EMBL" id="ACG76813.1"/>
    </source>
</evidence>
<keyword evidence="3" id="KW-0804">Transcription</keyword>
<dbReference type="GO" id="GO:0003700">
    <property type="term" value="F:DNA-binding transcription factor activity"/>
    <property type="evidence" value="ECO:0007669"/>
    <property type="project" value="TreeGrafter"/>
</dbReference>
<dbReference type="GO" id="GO:0000976">
    <property type="term" value="F:transcription cis-regulatory region binding"/>
    <property type="evidence" value="ECO:0007669"/>
    <property type="project" value="TreeGrafter"/>
</dbReference>
<dbReference type="AlphaFoldDB" id="B4RDW4"/>
<feature type="DNA-binding region" description="H-T-H motif" evidence="4">
    <location>
        <begin position="55"/>
        <end position="74"/>
    </location>
</feature>
<dbReference type="eggNOG" id="COG1309">
    <property type="taxonomic scope" value="Bacteria"/>
</dbReference>
<evidence type="ECO:0000313" key="7">
    <source>
        <dbReference type="Proteomes" id="UP000001868"/>
    </source>
</evidence>
<dbReference type="GO" id="GO:0045892">
    <property type="term" value="P:negative regulation of DNA-templated transcription"/>
    <property type="evidence" value="ECO:0007669"/>
    <property type="project" value="InterPro"/>
</dbReference>
<name>B4RDW4_PHEZH</name>
<dbReference type="STRING" id="450851.PHZ_c0399"/>
<dbReference type="SUPFAM" id="SSF46689">
    <property type="entry name" value="Homeodomain-like"/>
    <property type="match status" value="1"/>
</dbReference>
<dbReference type="Pfam" id="PF00440">
    <property type="entry name" value="TetR_N"/>
    <property type="match status" value="1"/>
</dbReference>
<keyword evidence="7" id="KW-1185">Reference proteome</keyword>
<dbReference type="InterPro" id="IPR050109">
    <property type="entry name" value="HTH-type_TetR-like_transc_reg"/>
</dbReference>
<feature type="domain" description="HTH tetR-type" evidence="5">
    <location>
        <begin position="32"/>
        <end position="92"/>
    </location>
</feature>
<evidence type="ECO:0000256" key="4">
    <source>
        <dbReference type="PROSITE-ProRule" id="PRU00335"/>
    </source>
</evidence>
<evidence type="ECO:0000259" key="5">
    <source>
        <dbReference type="PROSITE" id="PS50977"/>
    </source>
</evidence>
<proteinExistence type="predicted"/>
<accession>B4RDW4</accession>
<keyword evidence="2 4" id="KW-0238">DNA-binding</keyword>
<evidence type="ECO:0000256" key="2">
    <source>
        <dbReference type="ARBA" id="ARBA00023125"/>
    </source>
</evidence>
<dbReference type="RefSeq" id="WP_012520961.1">
    <property type="nucleotide sequence ID" value="NC_011144.1"/>
</dbReference>
<sequence>MGKELPGDDDPRRSIELLWGQHEPGRRGPKPRFSTADVVLAAIAIADRDGLAAISMRAVAQSVGVSPMSLYTYVRSKTELLALMFDQVMGEMQDPPPDLEWRAALTFMARERWRLGLHRPWLLDVAHHRLPLGPNLVARLEGVIRTLDATGLPELDKDLVAGVIVNYVRGALHELREAREAEERSGLTDEQWFSLVEPALQTRLDPARRPTLVRLRETWRKARGRANDPTVRFEQGLEVVLDGIEAFIARRRSEA</sequence>
<organism evidence="6 7">
    <name type="scientific">Phenylobacterium zucineum (strain HLK1)</name>
    <dbReference type="NCBI Taxonomy" id="450851"/>
    <lineage>
        <taxon>Bacteria</taxon>
        <taxon>Pseudomonadati</taxon>
        <taxon>Pseudomonadota</taxon>
        <taxon>Alphaproteobacteria</taxon>
        <taxon>Caulobacterales</taxon>
        <taxon>Caulobacteraceae</taxon>
        <taxon>Phenylobacterium</taxon>
    </lineage>
</organism>
<dbReference type="SUPFAM" id="SSF48498">
    <property type="entry name" value="Tetracyclin repressor-like, C-terminal domain"/>
    <property type="match status" value="1"/>
</dbReference>
<dbReference type="Proteomes" id="UP000001868">
    <property type="component" value="Chromosome"/>
</dbReference>
<dbReference type="HOGENOM" id="CLU_069543_0_1_5"/>
<gene>
    <name evidence="6" type="ordered locus">PHZ_c0399</name>
</gene>
<dbReference type="PANTHER" id="PTHR30055:SF151">
    <property type="entry name" value="TRANSCRIPTIONAL REGULATORY PROTEIN"/>
    <property type="match status" value="1"/>
</dbReference>
<reference evidence="6 7" key="1">
    <citation type="journal article" date="2008" name="BMC Genomics">
        <title>Complete genome of Phenylobacterium zucineum - a novel facultative intracellular bacterium isolated from human erythroleukemia cell line K562.</title>
        <authorList>
            <person name="Luo Y."/>
            <person name="Xu X."/>
            <person name="Ding Z."/>
            <person name="Liu Z."/>
            <person name="Zhang B."/>
            <person name="Yan Z."/>
            <person name="Sun J."/>
            <person name="Hu S."/>
            <person name="Hu X."/>
        </authorList>
    </citation>
    <scope>NUCLEOTIDE SEQUENCE [LARGE SCALE GENOMIC DNA]</scope>
    <source>
        <strain evidence="6 7">HLK1</strain>
    </source>
</reference>
<keyword evidence="1" id="KW-0805">Transcription regulation</keyword>
<dbReference type="InterPro" id="IPR001647">
    <property type="entry name" value="HTH_TetR"/>
</dbReference>
<dbReference type="PROSITE" id="PS50977">
    <property type="entry name" value="HTH_TETR_2"/>
    <property type="match status" value="1"/>
</dbReference>
<dbReference type="OrthoDB" id="329481at2"/>
<dbReference type="PANTHER" id="PTHR30055">
    <property type="entry name" value="HTH-TYPE TRANSCRIPTIONAL REGULATOR RUTR"/>
    <property type="match status" value="1"/>
</dbReference>
<protein>
    <submittedName>
        <fullName evidence="6">Transcriptional regulator,putative TetR family</fullName>
    </submittedName>
</protein>
<dbReference type="EMBL" id="CP000747">
    <property type="protein sequence ID" value="ACG76813.1"/>
    <property type="molecule type" value="Genomic_DNA"/>
</dbReference>
<evidence type="ECO:0000256" key="1">
    <source>
        <dbReference type="ARBA" id="ARBA00023015"/>
    </source>
</evidence>
<dbReference type="Pfam" id="PF02909">
    <property type="entry name" value="TetR_C_1"/>
    <property type="match status" value="1"/>
</dbReference>
<dbReference type="Gene3D" id="1.10.10.60">
    <property type="entry name" value="Homeodomain-like"/>
    <property type="match status" value="1"/>
</dbReference>
<dbReference type="KEGG" id="pzu:PHZ_c0399"/>
<dbReference type="InterPro" id="IPR009057">
    <property type="entry name" value="Homeodomain-like_sf"/>
</dbReference>
<evidence type="ECO:0000256" key="3">
    <source>
        <dbReference type="ARBA" id="ARBA00023163"/>
    </source>
</evidence>
<dbReference type="InterPro" id="IPR004111">
    <property type="entry name" value="Repressor_TetR_C"/>
</dbReference>
<dbReference type="Gene3D" id="1.10.357.10">
    <property type="entry name" value="Tetracycline Repressor, domain 2"/>
    <property type="match status" value="1"/>
</dbReference>
<dbReference type="InterPro" id="IPR036271">
    <property type="entry name" value="Tet_transcr_reg_TetR-rel_C_sf"/>
</dbReference>